<sequence>MVALDNSRSKVTWSRSVILQRISRRHFRFILIATFFSLSLVVYLSLLHTRSPRTWTVETVVHDQDTTKLHRPQQTLQPFPESPLQPHRQKLQDDRKQRPWLAAVICAAQDVERRMLIRSTWMRLFRDVPFVPRFVVSNPGFGWNETVRYENRTFGDMIVLDHLPEDDVTANTIKTLEFYKWLLKSGHKYEYVTKLDTDLWLNAPAFWHRYLVPRLSNSMGQYTATANRTVIGQMYFSDSGYNTFAHGSMYTMTWDMIQLLVSLQERFNVITGEDATVGILMHKSGERADFINLRGDEKFDYDDADSRGDGTAYARADTHPQAQSHALNGEDPIAIHQLKDKKLWMKVARCFTEKGIKPAPPPRQPEPNPPLHVRWNDFLYSLGLHNAYKPIFDTIPKELLRYENGSLVCDEIWNLGQSAKGFQ</sequence>
<dbReference type="Pfam" id="PF01762">
    <property type="entry name" value="Galactosyl_T"/>
    <property type="match status" value="1"/>
</dbReference>
<dbReference type="Proteomes" id="UP000594364">
    <property type="component" value="Chromosome 5"/>
</dbReference>
<evidence type="ECO:0000256" key="3">
    <source>
        <dbReference type="ARBA" id="ARBA00022676"/>
    </source>
</evidence>
<keyword evidence="5 10" id="KW-0812">Transmembrane</keyword>
<dbReference type="AlphaFoldDB" id="A0A7U3Q094"/>
<evidence type="ECO:0000256" key="10">
    <source>
        <dbReference type="RuleBase" id="RU363063"/>
    </source>
</evidence>
<name>A0A7U3Q094_EPIFF</name>
<comment type="similarity">
    <text evidence="2 10">Belongs to the glycosyltransferase 31 family.</text>
</comment>
<dbReference type="PANTHER" id="PTHR11214:SF351">
    <property type="entry name" value="BETA-1,3-GALACTOSYLTRANSFERASE PVG3"/>
    <property type="match status" value="1"/>
</dbReference>
<reference evidence="12 13" key="1">
    <citation type="journal article" date="2018" name="PLoS Genet.">
        <title>Repeat elements organise 3D genome structure and mediate transcription in the filamentous fungus Epichloe festucae.</title>
        <authorList>
            <person name="Winter D.J."/>
            <person name="Ganley A.R.D."/>
            <person name="Young C.A."/>
            <person name="Liachko I."/>
            <person name="Schardl C.L."/>
            <person name="Dupont P.Y."/>
            <person name="Berry D."/>
            <person name="Ram A."/>
            <person name="Scott B."/>
            <person name="Cox M.P."/>
        </authorList>
    </citation>
    <scope>NUCLEOTIDE SEQUENCE [LARGE SCALE GENOMIC DNA]</scope>
    <source>
        <strain evidence="12 13">Fl1</strain>
    </source>
</reference>
<dbReference type="PANTHER" id="PTHR11214">
    <property type="entry name" value="BETA-1,3-N-ACETYLGLUCOSAMINYLTRANSFERASE"/>
    <property type="match status" value="1"/>
</dbReference>
<keyword evidence="7 10" id="KW-1133">Transmembrane helix</keyword>
<feature type="region of interest" description="Disordered" evidence="11">
    <location>
        <begin position="71"/>
        <end position="90"/>
    </location>
</feature>
<dbReference type="Gene3D" id="3.90.550.50">
    <property type="match status" value="1"/>
</dbReference>
<accession>A0A7U3Q094</accession>
<evidence type="ECO:0000256" key="7">
    <source>
        <dbReference type="ARBA" id="ARBA00022989"/>
    </source>
</evidence>
<evidence type="ECO:0000256" key="8">
    <source>
        <dbReference type="ARBA" id="ARBA00023034"/>
    </source>
</evidence>
<evidence type="ECO:0000313" key="13">
    <source>
        <dbReference type="Proteomes" id="UP000594364"/>
    </source>
</evidence>
<evidence type="ECO:0000256" key="2">
    <source>
        <dbReference type="ARBA" id="ARBA00008661"/>
    </source>
</evidence>
<evidence type="ECO:0000256" key="4">
    <source>
        <dbReference type="ARBA" id="ARBA00022679"/>
    </source>
</evidence>
<dbReference type="EC" id="2.4.1.-" evidence="10"/>
<keyword evidence="8 10" id="KW-0333">Golgi apparatus</keyword>
<keyword evidence="13" id="KW-1185">Reference proteome</keyword>
<evidence type="ECO:0000256" key="1">
    <source>
        <dbReference type="ARBA" id="ARBA00004323"/>
    </source>
</evidence>
<evidence type="ECO:0000256" key="5">
    <source>
        <dbReference type="ARBA" id="ARBA00022692"/>
    </source>
</evidence>
<feature type="transmembrane region" description="Helical" evidence="10">
    <location>
        <begin position="29"/>
        <end position="47"/>
    </location>
</feature>
<proteinExistence type="inferred from homology"/>
<evidence type="ECO:0000313" key="12">
    <source>
        <dbReference type="EMBL" id="QPH11136.1"/>
    </source>
</evidence>
<dbReference type="GO" id="GO:0000139">
    <property type="term" value="C:Golgi membrane"/>
    <property type="evidence" value="ECO:0007669"/>
    <property type="project" value="UniProtKB-SubCell"/>
</dbReference>
<dbReference type="EMBL" id="CP031389">
    <property type="protein sequence ID" value="QPH11136.1"/>
    <property type="molecule type" value="Genomic_DNA"/>
</dbReference>
<keyword evidence="6 10" id="KW-0735">Signal-anchor</keyword>
<dbReference type="GO" id="GO:0016758">
    <property type="term" value="F:hexosyltransferase activity"/>
    <property type="evidence" value="ECO:0007669"/>
    <property type="project" value="InterPro"/>
</dbReference>
<keyword evidence="3 10" id="KW-0328">Glycosyltransferase</keyword>
<keyword evidence="9 10" id="KW-0472">Membrane</keyword>
<evidence type="ECO:0000256" key="9">
    <source>
        <dbReference type="ARBA" id="ARBA00023136"/>
    </source>
</evidence>
<organism evidence="12 13">
    <name type="scientific">Epichloe festucae (strain Fl1)</name>
    <dbReference type="NCBI Taxonomy" id="877507"/>
    <lineage>
        <taxon>Eukaryota</taxon>
        <taxon>Fungi</taxon>
        <taxon>Dikarya</taxon>
        <taxon>Ascomycota</taxon>
        <taxon>Pezizomycotina</taxon>
        <taxon>Sordariomycetes</taxon>
        <taxon>Hypocreomycetidae</taxon>
        <taxon>Hypocreales</taxon>
        <taxon>Clavicipitaceae</taxon>
        <taxon>Epichloe</taxon>
    </lineage>
</organism>
<dbReference type="OrthoDB" id="2139606at2759"/>
<evidence type="ECO:0000256" key="6">
    <source>
        <dbReference type="ARBA" id="ARBA00022968"/>
    </source>
</evidence>
<protein>
    <recommendedName>
        <fullName evidence="10">Hexosyltransferase</fullName>
        <ecNumber evidence="10">2.4.1.-</ecNumber>
    </recommendedName>
</protein>
<keyword evidence="4" id="KW-0808">Transferase</keyword>
<comment type="subcellular location">
    <subcellularLocation>
        <location evidence="1 10">Golgi apparatus membrane</location>
        <topology evidence="1 10">Single-pass type II membrane protein</topology>
    </subcellularLocation>
</comment>
<dbReference type="InterPro" id="IPR002659">
    <property type="entry name" value="Glyco_trans_31"/>
</dbReference>
<evidence type="ECO:0000256" key="11">
    <source>
        <dbReference type="SAM" id="MobiDB-lite"/>
    </source>
</evidence>
<gene>
    <name evidence="12" type="ORF">C2857_002750</name>
</gene>